<feature type="compositionally biased region" description="Low complexity" evidence="1">
    <location>
        <begin position="69"/>
        <end position="78"/>
    </location>
</feature>
<proteinExistence type="predicted"/>
<feature type="compositionally biased region" description="Polar residues" evidence="1">
    <location>
        <begin position="46"/>
        <end position="55"/>
    </location>
</feature>
<name>A0ABU6Y2F9_9FABA</name>
<protein>
    <submittedName>
        <fullName evidence="2">Uncharacterized protein</fullName>
    </submittedName>
</protein>
<evidence type="ECO:0000313" key="2">
    <source>
        <dbReference type="EMBL" id="MED6204520.1"/>
    </source>
</evidence>
<reference evidence="2 3" key="1">
    <citation type="journal article" date="2023" name="Plants (Basel)">
        <title>Bridging the Gap: Combining Genomics and Transcriptomics Approaches to Understand Stylosanthes scabra, an Orphan Legume from the Brazilian Caatinga.</title>
        <authorList>
            <person name="Ferreira-Neto J.R.C."/>
            <person name="da Silva M.D."/>
            <person name="Binneck E."/>
            <person name="de Melo N.F."/>
            <person name="da Silva R.H."/>
            <person name="de Melo A.L.T.M."/>
            <person name="Pandolfi V."/>
            <person name="Bustamante F.O."/>
            <person name="Brasileiro-Vidal A.C."/>
            <person name="Benko-Iseppon A.M."/>
        </authorList>
    </citation>
    <scope>NUCLEOTIDE SEQUENCE [LARGE SCALE GENOMIC DNA]</scope>
    <source>
        <tissue evidence="2">Leaves</tissue>
    </source>
</reference>
<organism evidence="2 3">
    <name type="scientific">Stylosanthes scabra</name>
    <dbReference type="NCBI Taxonomy" id="79078"/>
    <lineage>
        <taxon>Eukaryota</taxon>
        <taxon>Viridiplantae</taxon>
        <taxon>Streptophyta</taxon>
        <taxon>Embryophyta</taxon>
        <taxon>Tracheophyta</taxon>
        <taxon>Spermatophyta</taxon>
        <taxon>Magnoliopsida</taxon>
        <taxon>eudicotyledons</taxon>
        <taxon>Gunneridae</taxon>
        <taxon>Pentapetalae</taxon>
        <taxon>rosids</taxon>
        <taxon>fabids</taxon>
        <taxon>Fabales</taxon>
        <taxon>Fabaceae</taxon>
        <taxon>Papilionoideae</taxon>
        <taxon>50 kb inversion clade</taxon>
        <taxon>dalbergioids sensu lato</taxon>
        <taxon>Dalbergieae</taxon>
        <taxon>Pterocarpus clade</taxon>
        <taxon>Stylosanthes</taxon>
    </lineage>
</organism>
<gene>
    <name evidence="2" type="ORF">PIB30_009795</name>
</gene>
<sequence>MHKRTVVQGSKRWLVWKEKIRGQTRRGPPIMRNQRMRQLREKSQPRRNSTPNTRPSPAHPQANSHKEPNNVITIIPNTQPTNLNNNQIHPSLIIPLKQVNGEMDACNENPNQDTNTTAEEDEFILKTTIPEEEMEVTEDPDPKPPDLHSIELGIMLEAMG</sequence>
<keyword evidence="3" id="KW-1185">Reference proteome</keyword>
<accession>A0ABU6Y2F9</accession>
<evidence type="ECO:0000256" key="1">
    <source>
        <dbReference type="SAM" id="MobiDB-lite"/>
    </source>
</evidence>
<dbReference type="EMBL" id="JASCZI010241678">
    <property type="protein sequence ID" value="MED6204520.1"/>
    <property type="molecule type" value="Genomic_DNA"/>
</dbReference>
<comment type="caution">
    <text evidence="2">The sequence shown here is derived from an EMBL/GenBank/DDBJ whole genome shotgun (WGS) entry which is preliminary data.</text>
</comment>
<dbReference type="Proteomes" id="UP001341840">
    <property type="component" value="Unassembled WGS sequence"/>
</dbReference>
<evidence type="ECO:0000313" key="3">
    <source>
        <dbReference type="Proteomes" id="UP001341840"/>
    </source>
</evidence>
<feature type="region of interest" description="Disordered" evidence="1">
    <location>
        <begin position="19"/>
        <end position="78"/>
    </location>
</feature>